<protein>
    <submittedName>
        <fullName evidence="3">44312_t:CDS:1</fullName>
    </submittedName>
</protein>
<feature type="domain" description="HAT C-terminal dimerisation" evidence="2">
    <location>
        <begin position="7"/>
        <end position="75"/>
    </location>
</feature>
<keyword evidence="4" id="KW-1185">Reference proteome</keyword>
<evidence type="ECO:0000256" key="1">
    <source>
        <dbReference type="SAM" id="MobiDB-lite"/>
    </source>
</evidence>
<comment type="caution">
    <text evidence="3">The sequence shown here is derived from an EMBL/GenBank/DDBJ whole genome shotgun (WGS) entry which is preliminary data.</text>
</comment>
<accession>A0ABN7UB71</accession>
<feature type="compositionally biased region" description="Acidic residues" evidence="1">
    <location>
        <begin position="141"/>
        <end position="152"/>
    </location>
</feature>
<evidence type="ECO:0000313" key="3">
    <source>
        <dbReference type="EMBL" id="CAG8520718.1"/>
    </source>
</evidence>
<organism evidence="3 4">
    <name type="scientific">Gigaspora margarita</name>
    <dbReference type="NCBI Taxonomy" id="4874"/>
    <lineage>
        <taxon>Eukaryota</taxon>
        <taxon>Fungi</taxon>
        <taxon>Fungi incertae sedis</taxon>
        <taxon>Mucoromycota</taxon>
        <taxon>Glomeromycotina</taxon>
        <taxon>Glomeromycetes</taxon>
        <taxon>Diversisporales</taxon>
        <taxon>Gigasporaceae</taxon>
        <taxon>Gigaspora</taxon>
    </lineage>
</organism>
<dbReference type="InterPro" id="IPR008906">
    <property type="entry name" value="HATC_C_dom"/>
</dbReference>
<sequence>GYDLKWPTLDLVAWWEGNFKESSPELYKVASRILTIPLSLAAAERNWSNFSYIHDKKRSRLTPPRVLKLVYIYSNYKLTFSKLESSDMTEAVEHFNNRPSSENNQFKLLDSNSDDEESSGNKLIEDDENEIVESSKSEIELITENDTDSESE</sequence>
<feature type="compositionally biased region" description="Polar residues" evidence="1">
    <location>
        <begin position="97"/>
        <end position="106"/>
    </location>
</feature>
<dbReference type="SUPFAM" id="SSF53098">
    <property type="entry name" value="Ribonuclease H-like"/>
    <property type="match status" value="1"/>
</dbReference>
<evidence type="ECO:0000313" key="4">
    <source>
        <dbReference type="Proteomes" id="UP000789901"/>
    </source>
</evidence>
<dbReference type="Pfam" id="PF05699">
    <property type="entry name" value="Dimer_Tnp_hAT"/>
    <property type="match status" value="1"/>
</dbReference>
<gene>
    <name evidence="3" type="ORF">GMARGA_LOCUS3140</name>
</gene>
<feature type="non-terminal residue" evidence="3">
    <location>
        <position position="1"/>
    </location>
</feature>
<dbReference type="InterPro" id="IPR012337">
    <property type="entry name" value="RNaseH-like_sf"/>
</dbReference>
<evidence type="ECO:0000259" key="2">
    <source>
        <dbReference type="Pfam" id="PF05699"/>
    </source>
</evidence>
<dbReference type="Proteomes" id="UP000789901">
    <property type="component" value="Unassembled WGS sequence"/>
</dbReference>
<dbReference type="EMBL" id="CAJVQB010001097">
    <property type="protein sequence ID" value="CAG8520718.1"/>
    <property type="molecule type" value="Genomic_DNA"/>
</dbReference>
<feature type="region of interest" description="Disordered" evidence="1">
    <location>
        <begin position="95"/>
        <end position="152"/>
    </location>
</feature>
<name>A0ABN7UB71_GIGMA</name>
<reference evidence="3 4" key="1">
    <citation type="submission" date="2021-06" db="EMBL/GenBank/DDBJ databases">
        <authorList>
            <person name="Kallberg Y."/>
            <person name="Tangrot J."/>
            <person name="Rosling A."/>
        </authorList>
    </citation>
    <scope>NUCLEOTIDE SEQUENCE [LARGE SCALE GENOMIC DNA]</scope>
    <source>
        <strain evidence="3 4">120-4 pot B 10/14</strain>
    </source>
</reference>
<proteinExistence type="predicted"/>